<comment type="caution">
    <text evidence="1">The sequence shown here is derived from an EMBL/GenBank/DDBJ whole genome shotgun (WGS) entry which is preliminary data.</text>
</comment>
<evidence type="ECO:0000313" key="1">
    <source>
        <dbReference type="EMBL" id="KAK3707267.1"/>
    </source>
</evidence>
<name>A0ACC3N0G0_9PEZI</name>
<evidence type="ECO:0000313" key="2">
    <source>
        <dbReference type="Proteomes" id="UP001281147"/>
    </source>
</evidence>
<dbReference type="EMBL" id="JAUTXU010000112">
    <property type="protein sequence ID" value="KAK3707267.1"/>
    <property type="molecule type" value="Genomic_DNA"/>
</dbReference>
<keyword evidence="2" id="KW-1185">Reference proteome</keyword>
<dbReference type="Proteomes" id="UP001281147">
    <property type="component" value="Unassembled WGS sequence"/>
</dbReference>
<sequence length="1070" mass="113986">MTFRTLVYTYILGGLTFIPLVLAAILIPAWLALPKVDDETNEDLDGSTAADKKNTKADGGLVGDAKIETHSANADAAAEGTFAVLRTYDAQAAHAALAARSSSGTVASDGAGDAGGGNDSMYQSMYYSVFDRNKNSAPSTSLLQNGEDGVAGAANGKAKKKVPSVNVFYIVLRHGHLMLYDSPAQLEVRHVIIRAAPLMPFYLFCTLCSEKEDFYHALLYTKSHPPIPEPLDPNDAIKLQSTLHSTSMTPETRTLNAFVSRIFLALYHTDRVKSLVQRKIEKKISRVQKPAFIASLAVQSIDLGDAAPVLSNPRLKDLNISGDMTIGFDIRYSGGFKITVAALAKLDLGPRFKTRTVDLVLASSLQRLHGKVLVRIKPSPSNRIWFCFEASPDMDVRVEPVVSQRRISYAFILRAIEDRIRAVVSETLVKPNWDDVPFFDTSGQTVRGGIWRDEGGQAEHAEPSVGDVLKEKNDKTKSMPVLPGGAEPPDSSATSSGSASPNKLAAGSSTATRPTTADMKRRSVASLPARSTTNLSMAEAIDDRGSVTPPPRPLRSPSFASTSTPFVAVSVDESTANMDARAPAPAPQQKRWRVRPAQAAPPKKDAVDAIREVRDRVLANREAAEAETTAAEEREHADMDAAATGDDAGSDTARSLGAQDDGASGQPTFWSNSSLKSAKRTDSTFSTSSGATTNSRASSQQQRKQNILAATAAATNAARTWSWNALANARNKGSPVAQKGANSSSTQSQQQQQPMGRGQPLPPPGVPLPGPQQKTGFLGGLGSVRRKPIPAQRPVLPPRRTTEGEVGGSSKNEAVGDPANEVTGDDERSAMSDEFGPWSYNSGVEVEGRDLDARSQDADSAPDGSHNASMPYTADTASEIESIGLAEEPTTPVEAEKKLPPPLPPRPQYQEEVLDGTSGPTSDLYDTNAADATVPEQEFLSTADESDRSKQGKVHQEASDPSTTPAVQSSEHADATSVLGDTVGEGDFEHLAQHTDASAYETKKQEDDDNDEIVAIPAPIEDTNTEVTRGEFAPNATIKEGSGHHVPAAGINEEDKGETPRPMAAAKAES</sequence>
<proteinExistence type="predicted"/>
<organism evidence="1 2">
    <name type="scientific">Vermiconidia calcicola</name>
    <dbReference type="NCBI Taxonomy" id="1690605"/>
    <lineage>
        <taxon>Eukaryota</taxon>
        <taxon>Fungi</taxon>
        <taxon>Dikarya</taxon>
        <taxon>Ascomycota</taxon>
        <taxon>Pezizomycotina</taxon>
        <taxon>Dothideomycetes</taxon>
        <taxon>Dothideomycetidae</taxon>
        <taxon>Mycosphaerellales</taxon>
        <taxon>Extremaceae</taxon>
        <taxon>Vermiconidia</taxon>
    </lineage>
</organism>
<protein>
    <submittedName>
        <fullName evidence="1">Uncharacterized protein</fullName>
    </submittedName>
</protein>
<gene>
    <name evidence="1" type="ORF">LTR37_012268</name>
</gene>
<accession>A0ACC3N0G0</accession>
<reference evidence="1" key="1">
    <citation type="submission" date="2023-07" db="EMBL/GenBank/DDBJ databases">
        <title>Black Yeasts Isolated from many extreme environments.</title>
        <authorList>
            <person name="Coleine C."/>
            <person name="Stajich J.E."/>
            <person name="Selbmann L."/>
        </authorList>
    </citation>
    <scope>NUCLEOTIDE SEQUENCE</scope>
    <source>
        <strain evidence="1">CCFEE 5714</strain>
    </source>
</reference>